<dbReference type="EMBL" id="FNHQ01000014">
    <property type="protein sequence ID" value="SDM81394.1"/>
    <property type="molecule type" value="Genomic_DNA"/>
</dbReference>
<proteinExistence type="predicted"/>
<dbReference type="Proteomes" id="UP000199309">
    <property type="component" value="Unassembled WGS sequence"/>
</dbReference>
<protein>
    <submittedName>
        <fullName evidence="1">Uncharacterized protein</fullName>
    </submittedName>
</protein>
<organism evidence="1 2">
    <name type="scientific">Megasphaera paucivorans</name>
    <dbReference type="NCBI Taxonomy" id="349095"/>
    <lineage>
        <taxon>Bacteria</taxon>
        <taxon>Bacillati</taxon>
        <taxon>Bacillota</taxon>
        <taxon>Negativicutes</taxon>
        <taxon>Veillonellales</taxon>
        <taxon>Veillonellaceae</taxon>
        <taxon>Megasphaera</taxon>
    </lineage>
</organism>
<sequence>MRLNSIINNIV</sequence>
<reference evidence="1 2" key="1">
    <citation type="submission" date="2016-10" db="EMBL/GenBank/DDBJ databases">
        <authorList>
            <person name="de Groot N.N."/>
        </authorList>
    </citation>
    <scope>NUCLEOTIDE SEQUENCE [LARGE SCALE GENOMIC DNA]</scope>
    <source>
        <strain evidence="1 2">DSM 16981</strain>
    </source>
</reference>
<keyword evidence="2" id="KW-1185">Reference proteome</keyword>
<evidence type="ECO:0000313" key="2">
    <source>
        <dbReference type="Proteomes" id="UP000199309"/>
    </source>
</evidence>
<gene>
    <name evidence="1" type="ORF">SAMN05660299_01569</name>
</gene>
<accession>A0A1G9WA02</accession>
<name>A0A1G9WA02_9FIRM</name>
<evidence type="ECO:0000313" key="1">
    <source>
        <dbReference type="EMBL" id="SDM81394.1"/>
    </source>
</evidence>